<evidence type="ECO:0000256" key="1">
    <source>
        <dbReference type="ARBA" id="ARBA00004141"/>
    </source>
</evidence>
<evidence type="ECO:0000256" key="3">
    <source>
        <dbReference type="ARBA" id="ARBA00022989"/>
    </source>
</evidence>
<sequence length="740" mass="81615">MEGVPKKGIQGLIENWQSDLIAAVSVALIALPLSLGIALAAGAPAMAGIFSAIVGGVVTTLYRGGHISVNGPAKGVIGVILLGIVIMDDGSGQAFNYVLAAVVVSGALQALLGVLKLGRLADIFHTSVIHGILAAIGIIIFAKQIHVAMGTHSDSPSIVQNLIDAVVYLPQANPFVLVIAVTGLLILLFNHKISSRVFHFLPAPMWVVALSIPFVYAFDFFEPHTMSLFGKAYEVGPDLLLDIPDNISESLMFPNFGMIGTIEFWTTVFSMLIITSIESLAIAKAVDKIDPYKRKTDLNKDLTGIGLSTMVAGMIGGLPIIAVIIRSTVNVHNGAKTKWSNMYQGLLLLLFILVLSPIMTQVPLCAFAILLVYTGFKLASPAVFKQVYDQGTEQLVFFIGTMILTLYTNLLVGLLGGLFLALITHMLLARLTISQFFKQVYSSRTKLIELPDGGFDLKIRGIANFLGILKVDKLVSQIPSGADVNIDLSEARLVGMTYMDYLVEYLKAQRDTGGSVHIVGLDNHVSSSLYNRSLKISLTSSAAKLSNRQKRLRNLATEKDYQYSSQVNWNTKYLQKFHFFGIRPLERKYNCLRGSFDDQDVSWEIADVTYNVGQAFTAETFDMTLMVLRLNKNIPVFSMEKEGVLEKLFDRVMAFTGYKDIDFDMYPDFSKKFLLMGNEEDEIRSFFTPDIIKFFEENPIYHLESNGEALLIFNKIKPARTDETLEFIEYGKELARVLKA</sequence>
<evidence type="ECO:0000256" key="4">
    <source>
        <dbReference type="ARBA" id="ARBA00023136"/>
    </source>
</evidence>
<protein>
    <recommendedName>
        <fullName evidence="6">SLC26A/SulP transporter domain-containing protein</fullName>
    </recommendedName>
</protein>
<feature type="domain" description="SLC26A/SulP transporter" evidence="6">
    <location>
        <begin position="17"/>
        <end position="386"/>
    </location>
</feature>
<keyword evidence="4 5" id="KW-0472">Membrane</keyword>
<evidence type="ECO:0000313" key="7">
    <source>
        <dbReference type="EMBL" id="PQB05105.1"/>
    </source>
</evidence>
<feature type="transmembrane region" description="Helical" evidence="5">
    <location>
        <begin position="45"/>
        <end position="62"/>
    </location>
</feature>
<keyword evidence="3 5" id="KW-1133">Transmembrane helix</keyword>
<dbReference type="Proteomes" id="UP000239800">
    <property type="component" value="Unassembled WGS sequence"/>
</dbReference>
<name>A0A2S7KR54_9FLAO</name>
<keyword evidence="2 5" id="KW-0812">Transmembrane</keyword>
<organism evidence="7 8">
    <name type="scientific">Aureitalea marina</name>
    <dbReference type="NCBI Taxonomy" id="930804"/>
    <lineage>
        <taxon>Bacteria</taxon>
        <taxon>Pseudomonadati</taxon>
        <taxon>Bacteroidota</taxon>
        <taxon>Flavobacteriia</taxon>
        <taxon>Flavobacteriales</taxon>
        <taxon>Flavobacteriaceae</taxon>
        <taxon>Aureitalea</taxon>
    </lineage>
</organism>
<feature type="transmembrane region" description="Helical" evidence="5">
    <location>
        <begin position="200"/>
        <end position="218"/>
    </location>
</feature>
<feature type="transmembrane region" description="Helical" evidence="5">
    <location>
        <begin position="165"/>
        <end position="188"/>
    </location>
</feature>
<feature type="transmembrane region" description="Helical" evidence="5">
    <location>
        <begin position="345"/>
        <end position="374"/>
    </location>
</feature>
<evidence type="ECO:0000256" key="2">
    <source>
        <dbReference type="ARBA" id="ARBA00022692"/>
    </source>
</evidence>
<dbReference type="OrthoDB" id="9769739at2"/>
<feature type="transmembrane region" description="Helical" evidence="5">
    <location>
        <begin position="262"/>
        <end position="283"/>
    </location>
</feature>
<dbReference type="RefSeq" id="WP_104813037.1">
    <property type="nucleotide sequence ID" value="NZ_MQUB01000001.1"/>
</dbReference>
<dbReference type="GO" id="GO:0016020">
    <property type="term" value="C:membrane"/>
    <property type="evidence" value="ECO:0007669"/>
    <property type="project" value="UniProtKB-SubCell"/>
</dbReference>
<reference evidence="7 8" key="1">
    <citation type="submission" date="2016-11" db="EMBL/GenBank/DDBJ databases">
        <title>Trade-off between light-utilization and light-protection in marine flavobacteria.</title>
        <authorList>
            <person name="Kumagai Y."/>
        </authorList>
    </citation>
    <scope>NUCLEOTIDE SEQUENCE [LARGE SCALE GENOMIC DNA]</scope>
    <source>
        <strain evidence="7 8">NBRC 107741</strain>
    </source>
</reference>
<feature type="transmembrane region" description="Helical" evidence="5">
    <location>
        <begin position="69"/>
        <end position="88"/>
    </location>
</feature>
<evidence type="ECO:0000313" key="8">
    <source>
        <dbReference type="Proteomes" id="UP000239800"/>
    </source>
</evidence>
<dbReference type="AlphaFoldDB" id="A0A2S7KR54"/>
<dbReference type="Pfam" id="PF00916">
    <property type="entry name" value="Sulfate_transp"/>
    <property type="match status" value="1"/>
</dbReference>
<feature type="transmembrane region" description="Helical" evidence="5">
    <location>
        <begin position="395"/>
        <end position="428"/>
    </location>
</feature>
<feature type="transmembrane region" description="Helical" evidence="5">
    <location>
        <begin position="127"/>
        <end position="145"/>
    </location>
</feature>
<gene>
    <name evidence="7" type="ORF">BST85_09525</name>
</gene>
<feature type="transmembrane region" description="Helical" evidence="5">
    <location>
        <begin position="94"/>
        <end position="115"/>
    </location>
</feature>
<dbReference type="InterPro" id="IPR001902">
    <property type="entry name" value="SLC26A/SulP_fam"/>
</dbReference>
<dbReference type="GO" id="GO:0055085">
    <property type="term" value="P:transmembrane transport"/>
    <property type="evidence" value="ECO:0007669"/>
    <property type="project" value="InterPro"/>
</dbReference>
<feature type="transmembrane region" description="Helical" evidence="5">
    <location>
        <begin position="304"/>
        <end position="325"/>
    </location>
</feature>
<dbReference type="EMBL" id="MQUB01000001">
    <property type="protein sequence ID" value="PQB05105.1"/>
    <property type="molecule type" value="Genomic_DNA"/>
</dbReference>
<evidence type="ECO:0000256" key="5">
    <source>
        <dbReference type="SAM" id="Phobius"/>
    </source>
</evidence>
<accession>A0A2S7KR54</accession>
<dbReference type="PANTHER" id="PTHR11814">
    <property type="entry name" value="SULFATE TRANSPORTER"/>
    <property type="match status" value="1"/>
</dbReference>
<proteinExistence type="predicted"/>
<comment type="subcellular location">
    <subcellularLocation>
        <location evidence="1">Membrane</location>
        <topology evidence="1">Multi-pass membrane protein</topology>
    </subcellularLocation>
</comment>
<keyword evidence="8" id="KW-1185">Reference proteome</keyword>
<evidence type="ECO:0000259" key="6">
    <source>
        <dbReference type="Pfam" id="PF00916"/>
    </source>
</evidence>
<dbReference type="InterPro" id="IPR011547">
    <property type="entry name" value="SLC26A/SulP_dom"/>
</dbReference>
<comment type="caution">
    <text evidence="7">The sequence shown here is derived from an EMBL/GenBank/DDBJ whole genome shotgun (WGS) entry which is preliminary data.</text>
</comment>